<gene>
    <name evidence="4" type="ORF">C8E87_6316</name>
</gene>
<evidence type="ECO:0000256" key="3">
    <source>
        <dbReference type="ARBA" id="ARBA00022691"/>
    </source>
</evidence>
<dbReference type="GO" id="GO:0008168">
    <property type="term" value="F:methyltransferase activity"/>
    <property type="evidence" value="ECO:0007669"/>
    <property type="project" value="UniProtKB-KW"/>
</dbReference>
<dbReference type="PROSITE" id="PS51681">
    <property type="entry name" value="SAM_MT_NNMT_PNMT_TEMT"/>
    <property type="match status" value="1"/>
</dbReference>
<organism evidence="4 5">
    <name type="scientific">Paractinoplanes brasiliensis</name>
    <dbReference type="NCBI Taxonomy" id="52695"/>
    <lineage>
        <taxon>Bacteria</taxon>
        <taxon>Bacillati</taxon>
        <taxon>Actinomycetota</taxon>
        <taxon>Actinomycetes</taxon>
        <taxon>Micromonosporales</taxon>
        <taxon>Micromonosporaceae</taxon>
        <taxon>Paractinoplanes</taxon>
    </lineage>
</organism>
<dbReference type="InterPro" id="IPR000940">
    <property type="entry name" value="NNMT_TEMT_trans"/>
</dbReference>
<keyword evidence="3" id="KW-0949">S-adenosyl-L-methionine</keyword>
<dbReference type="SUPFAM" id="SSF53335">
    <property type="entry name" value="S-adenosyl-L-methionine-dependent methyltransferases"/>
    <property type="match status" value="1"/>
</dbReference>
<comment type="caution">
    <text evidence="4">The sequence shown here is derived from an EMBL/GenBank/DDBJ whole genome shotgun (WGS) entry which is preliminary data.</text>
</comment>
<dbReference type="OrthoDB" id="4295132at2"/>
<protein>
    <recommendedName>
        <fullName evidence="6">NNMT/PNMT/TEMT family protein</fullName>
    </recommendedName>
</protein>
<dbReference type="AlphaFoldDB" id="A0A4R6K035"/>
<evidence type="ECO:0000313" key="4">
    <source>
        <dbReference type="EMBL" id="TDO42543.1"/>
    </source>
</evidence>
<evidence type="ECO:0000256" key="1">
    <source>
        <dbReference type="ARBA" id="ARBA00022603"/>
    </source>
</evidence>
<evidence type="ECO:0000313" key="5">
    <source>
        <dbReference type="Proteomes" id="UP000294901"/>
    </source>
</evidence>
<sequence>MTGSSGSSGGPTASVDDILLNADIDWDYFDSQDYFQHNYGRLRHDDAEIINIVANFFASQRWKTLGRAIDVGTGTNLYPAMIMLPYAAELILFERAFSNRDWLTATLRKPQDSWQVFWHTIARGRKAYERFRKPLDVLLRTAKVVKGNVYELERAQYDLGTMFFVAESITSREREFRLATQKFVNSLVPGAPFAAAFMCRSDGYTVGGQHFPAYSIGPSDVESCLASVARIRHIDKVDSHDLREGYSGMIVATGWRKLQ</sequence>
<accession>A0A4R6K035</accession>
<dbReference type="InterPro" id="IPR029063">
    <property type="entry name" value="SAM-dependent_MTases_sf"/>
</dbReference>
<dbReference type="Proteomes" id="UP000294901">
    <property type="component" value="Unassembled WGS sequence"/>
</dbReference>
<dbReference type="RefSeq" id="WP_133876417.1">
    <property type="nucleotide sequence ID" value="NZ_BOMD01000088.1"/>
</dbReference>
<dbReference type="NCBIfam" id="NF040568">
    <property type="entry name" value="SCO2525_fam"/>
    <property type="match status" value="1"/>
</dbReference>
<keyword evidence="5" id="KW-1185">Reference proteome</keyword>
<reference evidence="4 5" key="1">
    <citation type="submission" date="2019-03" db="EMBL/GenBank/DDBJ databases">
        <title>Sequencing the genomes of 1000 actinobacteria strains.</title>
        <authorList>
            <person name="Klenk H.-P."/>
        </authorList>
    </citation>
    <scope>NUCLEOTIDE SEQUENCE [LARGE SCALE GENOMIC DNA]</scope>
    <source>
        <strain evidence="4 5">DSM 43805</strain>
    </source>
</reference>
<keyword evidence="1" id="KW-0489">Methyltransferase</keyword>
<dbReference type="EMBL" id="SNWR01000001">
    <property type="protein sequence ID" value="TDO42543.1"/>
    <property type="molecule type" value="Genomic_DNA"/>
</dbReference>
<evidence type="ECO:0000256" key="2">
    <source>
        <dbReference type="ARBA" id="ARBA00022679"/>
    </source>
</evidence>
<proteinExistence type="predicted"/>
<keyword evidence="2" id="KW-0808">Transferase</keyword>
<evidence type="ECO:0008006" key="6">
    <source>
        <dbReference type="Google" id="ProtNLM"/>
    </source>
</evidence>
<dbReference type="GO" id="GO:0032259">
    <property type="term" value="P:methylation"/>
    <property type="evidence" value="ECO:0007669"/>
    <property type="project" value="UniProtKB-KW"/>
</dbReference>
<name>A0A4R6K035_9ACTN</name>
<dbReference type="Gene3D" id="3.40.50.150">
    <property type="entry name" value="Vaccinia Virus protein VP39"/>
    <property type="match status" value="1"/>
</dbReference>